<feature type="domain" description="Calcineurin-like phosphoesterase" evidence="6">
    <location>
        <begin position="4"/>
        <end position="149"/>
    </location>
</feature>
<dbReference type="Gene3D" id="3.60.21.10">
    <property type="match status" value="1"/>
</dbReference>
<dbReference type="InterPro" id="IPR028661">
    <property type="entry name" value="Vps29"/>
</dbReference>
<dbReference type="Pfam" id="PF12850">
    <property type="entry name" value="Metallophos_2"/>
    <property type="match status" value="1"/>
</dbReference>
<comment type="similarity">
    <text evidence="1 5">Belongs to the VPS29 family.</text>
</comment>
<dbReference type="AlphaFoldDB" id="A0A9W8AA50"/>
<dbReference type="SUPFAM" id="SSF56300">
    <property type="entry name" value="Metallo-dependent phosphatases"/>
    <property type="match status" value="1"/>
</dbReference>
<accession>A0A9W8AA50</accession>
<keyword evidence="3" id="KW-0813">Transport</keyword>
<dbReference type="CDD" id="cd07394">
    <property type="entry name" value="MPP_Vps29"/>
    <property type="match status" value="1"/>
</dbReference>
<gene>
    <name evidence="7" type="primary">vps29</name>
    <name evidence="7" type="ORF">H4219_001185</name>
</gene>
<dbReference type="GO" id="GO:0030904">
    <property type="term" value="C:retromer complex"/>
    <property type="evidence" value="ECO:0007669"/>
    <property type="project" value="InterPro"/>
</dbReference>
<dbReference type="GO" id="GO:0015031">
    <property type="term" value="P:protein transport"/>
    <property type="evidence" value="ECO:0007669"/>
    <property type="project" value="UniProtKB-KW"/>
</dbReference>
<reference evidence="7" key="1">
    <citation type="submission" date="2022-07" db="EMBL/GenBank/DDBJ databases">
        <title>Phylogenomic reconstructions and comparative analyses of Kickxellomycotina fungi.</title>
        <authorList>
            <person name="Reynolds N.K."/>
            <person name="Stajich J.E."/>
            <person name="Barry K."/>
            <person name="Grigoriev I.V."/>
            <person name="Crous P."/>
            <person name="Smith M.E."/>
        </authorList>
    </citation>
    <scope>NUCLEOTIDE SEQUENCE</scope>
    <source>
        <strain evidence="7">NBRC 100468</strain>
    </source>
</reference>
<keyword evidence="4" id="KW-0653">Protein transport</keyword>
<comment type="caution">
    <text evidence="7">The sequence shown here is derived from an EMBL/GenBank/DDBJ whole genome shotgun (WGS) entry which is preliminary data.</text>
</comment>
<dbReference type="OrthoDB" id="10258130at2759"/>
<dbReference type="InterPro" id="IPR029052">
    <property type="entry name" value="Metallo-depent_PP-like"/>
</dbReference>
<dbReference type="EMBL" id="JANBPU010000011">
    <property type="protein sequence ID" value="KAJ1920627.1"/>
    <property type="molecule type" value="Genomic_DNA"/>
</dbReference>
<evidence type="ECO:0000256" key="5">
    <source>
        <dbReference type="RuleBase" id="RU362040"/>
    </source>
</evidence>
<dbReference type="InterPro" id="IPR024654">
    <property type="entry name" value="Calcineurin-like_PHP_lpxH"/>
</dbReference>
<keyword evidence="8" id="KW-1185">Reference proteome</keyword>
<protein>
    <recommendedName>
        <fullName evidence="2 5">Vacuolar protein sorting-associated protein 29</fullName>
    </recommendedName>
</protein>
<dbReference type="Proteomes" id="UP001150538">
    <property type="component" value="Unassembled WGS sequence"/>
</dbReference>
<dbReference type="PANTHER" id="PTHR11124">
    <property type="entry name" value="VACUOLAR SORTING PROTEIN VPS29"/>
    <property type="match status" value="1"/>
</dbReference>
<organism evidence="7 8">
    <name type="scientific">Mycoemilia scoparia</name>
    <dbReference type="NCBI Taxonomy" id="417184"/>
    <lineage>
        <taxon>Eukaryota</taxon>
        <taxon>Fungi</taxon>
        <taxon>Fungi incertae sedis</taxon>
        <taxon>Zoopagomycota</taxon>
        <taxon>Kickxellomycotina</taxon>
        <taxon>Kickxellomycetes</taxon>
        <taxon>Kickxellales</taxon>
        <taxon>Kickxellaceae</taxon>
        <taxon>Mycoemilia</taxon>
    </lineage>
</organism>
<dbReference type="NCBIfam" id="TIGR00040">
    <property type="entry name" value="yfcE"/>
    <property type="match status" value="1"/>
</dbReference>
<evidence type="ECO:0000256" key="2">
    <source>
        <dbReference type="ARBA" id="ARBA00017767"/>
    </source>
</evidence>
<evidence type="ECO:0000313" key="8">
    <source>
        <dbReference type="Proteomes" id="UP001150538"/>
    </source>
</evidence>
<name>A0A9W8AA50_9FUNG</name>
<evidence type="ECO:0000256" key="4">
    <source>
        <dbReference type="ARBA" id="ARBA00022927"/>
    </source>
</evidence>
<dbReference type="GO" id="GO:0042147">
    <property type="term" value="P:retrograde transport, endosome to Golgi"/>
    <property type="evidence" value="ECO:0007669"/>
    <property type="project" value="InterPro"/>
</dbReference>
<evidence type="ECO:0000256" key="3">
    <source>
        <dbReference type="ARBA" id="ARBA00022448"/>
    </source>
</evidence>
<evidence type="ECO:0000256" key="1">
    <source>
        <dbReference type="ARBA" id="ARBA00005945"/>
    </source>
</evidence>
<proteinExistence type="inferred from homology"/>
<dbReference type="InterPro" id="IPR000979">
    <property type="entry name" value="Phosphodiesterase_MJ0936/Vps29"/>
</dbReference>
<evidence type="ECO:0000259" key="6">
    <source>
        <dbReference type="Pfam" id="PF12850"/>
    </source>
</evidence>
<dbReference type="GO" id="GO:0005829">
    <property type="term" value="C:cytosol"/>
    <property type="evidence" value="ECO:0007669"/>
    <property type="project" value="GOC"/>
</dbReference>
<sequence>MVLVLAIGDLHIPDRAADIPSKFRKLLARNLCDNATFEYLRTVSTNLHISKGDCDYESRSWPQSKVITHGPIRIGVTHGHHLVPTNGDVDTLASVARQMNVDILLTGHTHRFEAYEDQGRFYINPGSATGSYSPYEPRPVPSFVLMDIQGTKAIIYVYQLIDNEVKVDRIEYQKGASLP</sequence>
<evidence type="ECO:0000313" key="7">
    <source>
        <dbReference type="EMBL" id="KAJ1920627.1"/>
    </source>
</evidence>